<name>A0A1N6FP83_9FLAO</name>
<keyword evidence="2" id="KW-1185">Reference proteome</keyword>
<dbReference type="AlphaFoldDB" id="A0A1N6FP83"/>
<evidence type="ECO:0000313" key="1">
    <source>
        <dbReference type="EMBL" id="SIN97064.1"/>
    </source>
</evidence>
<organism evidence="1 2">
    <name type="scientific">Chryseobacterium scophthalmum</name>
    <dbReference type="NCBI Taxonomy" id="59733"/>
    <lineage>
        <taxon>Bacteria</taxon>
        <taxon>Pseudomonadati</taxon>
        <taxon>Bacteroidota</taxon>
        <taxon>Flavobacteriia</taxon>
        <taxon>Flavobacteriales</taxon>
        <taxon>Weeksellaceae</taxon>
        <taxon>Chryseobacterium group</taxon>
        <taxon>Chryseobacterium</taxon>
    </lineage>
</organism>
<dbReference type="Proteomes" id="UP000184782">
    <property type="component" value="Unassembled WGS sequence"/>
</dbReference>
<reference evidence="2" key="1">
    <citation type="submission" date="2016-12" db="EMBL/GenBank/DDBJ databases">
        <authorList>
            <person name="Varghese N."/>
            <person name="Submissions S."/>
        </authorList>
    </citation>
    <scope>NUCLEOTIDE SEQUENCE [LARGE SCALE GENOMIC DNA]</scope>
    <source>
        <strain evidence="2">DSM 16779</strain>
    </source>
</reference>
<protein>
    <recommendedName>
        <fullName evidence="3">Nuclease-related domain-containing protein</fullName>
    </recommendedName>
</protein>
<evidence type="ECO:0000313" key="2">
    <source>
        <dbReference type="Proteomes" id="UP000184782"/>
    </source>
</evidence>
<proteinExistence type="predicted"/>
<evidence type="ECO:0008006" key="3">
    <source>
        <dbReference type="Google" id="ProtNLM"/>
    </source>
</evidence>
<dbReference type="EMBL" id="FSRQ01000001">
    <property type="protein sequence ID" value="SIN97064.1"/>
    <property type="molecule type" value="Genomic_DNA"/>
</dbReference>
<dbReference type="RefSeq" id="WP_074229631.1">
    <property type="nucleotide sequence ID" value="NZ_FSRQ01000001.1"/>
</dbReference>
<accession>A0A1N6FP83</accession>
<sequence>MDDNQIIRNFEKEVLDKSHEKYPFFQYSDNIVIPYILQVYGDTERHRDNLIRQGHNDINFSIFLNNMLHGMGHCIRWIVNRDGSNLKNITTETYQQLHEMAADFLGWGAGYHMIAQEFVTWSRKIKKATVDVVNREITFINPEFFDYSKIFDLQVLYASRMALIYESYPHSVMEQEFSEWIKSIDFKKPPIANHIDWKKGRLSMSYPLLYSKMKEVLFPELEETTDFEGYNLQQLRQFFALSFLSFYFIRWIEGYLDSGMGENNLSYGSNPLSMSADKFKKLMCQITGLNVELVSSIIKDLTFNPSSFHTSVTIQPFIYSQGEYYILPNLFVQVEPSRMMLGALNKGEKKRVYDKLINSIEKTNLDLIGRKVKQLPNIVCYLEKTLKNNGQRICPDIILIDPTRKFLLVADYKHFIGPISGSEVEYKIKELEKAINQVQKYIDNLNQLSKVELISIQDFTVSGLIITHKPLPVPIPIKNNIPIVDMKTFNQLVQDAIFKKMGIYGVTKSINHWYHSEPKNVFSEFESEIIVEDWKVKRTQHKFA</sequence>
<gene>
    <name evidence="1" type="ORF">SAMN05421769_1478</name>
</gene>
<dbReference type="OrthoDB" id="1450260at2"/>
<dbReference type="STRING" id="59733.SAMN05421769_1478"/>